<evidence type="ECO:0000313" key="6">
    <source>
        <dbReference type="EMBL" id="MEC4176105.1"/>
    </source>
</evidence>
<feature type="transmembrane region" description="Helical" evidence="4">
    <location>
        <begin position="159"/>
        <end position="180"/>
    </location>
</feature>
<accession>A0ABU6II59</accession>
<sequence length="510" mass="54293">MIFRKGGLFQIVWGCFWYSFPLEGGGNVPKSLKLYASGLLWAWGYLVHFISPDFFAGSHLAGLGFSEDSYLLSALCGYALAVLLCERRGRRAWMPLSWVGCAGMLVGGGALGCQAFLLPSVGWLAGLGGVAAGAGMAACTTVWGVVLTQIDPEDVERTALSWCGTFAAVVLVVGFASTASRLLRPAILGLLMLLPVGAQIGLSGLLRAALPDAGTGCREGVSHCAQLRLRLESLGPLVNLLCAFFSLSFIWSVVSSLQNGTFFTIMGFFALAAMVLWGVLWLALRYTRRFGLSTLYRWALPLTLGGIACASLGFGPFMSAAFIMVLVVDLGFEIVAKLFFVYVAKRWRGHEAAAFALGMAVINAAGLFGSLLWSGLRPVAAQIGFPTLMLFALIPFVVAVALVLGNSRDSVVRAVDESSSSAVVASEGVGEEGIDPVAQLGAALERAYRLTPREAEVVALLAQGRSRSYVREALFISKGTVDTHAYHAYAKMGIKTKDELMRLVDGLQDA</sequence>
<reference evidence="6 7" key="1">
    <citation type="submission" date="2024-01" db="EMBL/GenBank/DDBJ databases">
        <title>novel species in genus Adlercreutzia.</title>
        <authorList>
            <person name="Liu X."/>
        </authorList>
    </citation>
    <scope>NUCLEOTIDE SEQUENCE [LARGE SCALE GENOMIC DNA]</scope>
    <source>
        <strain evidence="6 7">R7</strain>
    </source>
</reference>
<comment type="caution">
    <text evidence="6">The sequence shown here is derived from an EMBL/GenBank/DDBJ whole genome shotgun (WGS) entry which is preliminary data.</text>
</comment>
<feature type="transmembrane region" description="Helical" evidence="4">
    <location>
        <begin position="352"/>
        <end position="373"/>
    </location>
</feature>
<keyword evidence="2" id="KW-0238">DNA-binding</keyword>
<feature type="transmembrane region" description="Helical" evidence="4">
    <location>
        <begin position="320"/>
        <end position="340"/>
    </location>
</feature>
<feature type="transmembrane region" description="Helical" evidence="4">
    <location>
        <begin position="32"/>
        <end position="50"/>
    </location>
</feature>
<feature type="transmembrane region" description="Helical" evidence="4">
    <location>
        <begin position="70"/>
        <end position="86"/>
    </location>
</feature>
<protein>
    <submittedName>
        <fullName evidence="6">LuxR C-terminal-related transcriptional regulator</fullName>
    </submittedName>
</protein>
<evidence type="ECO:0000256" key="4">
    <source>
        <dbReference type="SAM" id="Phobius"/>
    </source>
</evidence>
<dbReference type="Gene3D" id="1.10.10.10">
    <property type="entry name" value="Winged helix-like DNA-binding domain superfamily/Winged helix DNA-binding domain"/>
    <property type="match status" value="1"/>
</dbReference>
<dbReference type="PANTHER" id="PTHR44688:SF16">
    <property type="entry name" value="DNA-BINDING TRANSCRIPTIONAL ACTIVATOR DEVR_DOSR"/>
    <property type="match status" value="1"/>
</dbReference>
<feature type="transmembrane region" description="Helical" evidence="4">
    <location>
        <begin position="98"/>
        <end position="117"/>
    </location>
</feature>
<dbReference type="InterPro" id="IPR000792">
    <property type="entry name" value="Tscrpt_reg_LuxR_C"/>
</dbReference>
<gene>
    <name evidence="6" type="ORF">VIN30_06555</name>
</gene>
<feature type="transmembrane region" description="Helical" evidence="4">
    <location>
        <begin position="295"/>
        <end position="314"/>
    </location>
</feature>
<dbReference type="RefSeq" id="WP_338210226.1">
    <property type="nucleotide sequence ID" value="NZ_JAYMFF010000011.1"/>
</dbReference>
<dbReference type="InterPro" id="IPR036388">
    <property type="entry name" value="WH-like_DNA-bd_sf"/>
</dbReference>
<dbReference type="Pfam" id="PF00196">
    <property type="entry name" value="GerE"/>
    <property type="match status" value="1"/>
</dbReference>
<feature type="transmembrane region" description="Helical" evidence="4">
    <location>
        <begin position="379"/>
        <end position="404"/>
    </location>
</feature>
<dbReference type="PANTHER" id="PTHR44688">
    <property type="entry name" value="DNA-BINDING TRANSCRIPTIONAL ACTIVATOR DEVR_DOSR"/>
    <property type="match status" value="1"/>
</dbReference>
<keyword evidence="3" id="KW-0804">Transcription</keyword>
<keyword evidence="4" id="KW-0812">Transmembrane</keyword>
<dbReference type="CDD" id="cd06170">
    <property type="entry name" value="LuxR_C_like"/>
    <property type="match status" value="1"/>
</dbReference>
<dbReference type="InterPro" id="IPR016032">
    <property type="entry name" value="Sig_transdc_resp-reg_C-effctor"/>
</dbReference>
<feature type="transmembrane region" description="Helical" evidence="4">
    <location>
        <begin position="186"/>
        <end position="210"/>
    </location>
</feature>
<dbReference type="EMBL" id="JAYMFF010000011">
    <property type="protein sequence ID" value="MEC4176105.1"/>
    <property type="molecule type" value="Genomic_DNA"/>
</dbReference>
<evidence type="ECO:0000313" key="7">
    <source>
        <dbReference type="Proteomes" id="UP001349994"/>
    </source>
</evidence>
<proteinExistence type="predicted"/>
<keyword evidence="4" id="KW-0472">Membrane</keyword>
<dbReference type="SMART" id="SM00421">
    <property type="entry name" value="HTH_LUXR"/>
    <property type="match status" value="1"/>
</dbReference>
<evidence type="ECO:0000256" key="2">
    <source>
        <dbReference type="ARBA" id="ARBA00023125"/>
    </source>
</evidence>
<dbReference type="PRINTS" id="PR00038">
    <property type="entry name" value="HTHLUXR"/>
</dbReference>
<organism evidence="6 7">
    <name type="scientific">Adlercreutzia wanghongyangiae</name>
    <dbReference type="NCBI Taxonomy" id="3111451"/>
    <lineage>
        <taxon>Bacteria</taxon>
        <taxon>Bacillati</taxon>
        <taxon>Actinomycetota</taxon>
        <taxon>Coriobacteriia</taxon>
        <taxon>Eggerthellales</taxon>
        <taxon>Eggerthellaceae</taxon>
        <taxon>Adlercreutzia</taxon>
    </lineage>
</organism>
<feature type="transmembrane region" description="Helical" evidence="4">
    <location>
        <begin position="231"/>
        <end position="254"/>
    </location>
</feature>
<keyword evidence="7" id="KW-1185">Reference proteome</keyword>
<keyword evidence="4" id="KW-1133">Transmembrane helix</keyword>
<dbReference type="PROSITE" id="PS50043">
    <property type="entry name" value="HTH_LUXR_2"/>
    <property type="match status" value="1"/>
</dbReference>
<evidence type="ECO:0000259" key="5">
    <source>
        <dbReference type="PROSITE" id="PS50043"/>
    </source>
</evidence>
<feature type="domain" description="HTH luxR-type" evidence="5">
    <location>
        <begin position="443"/>
        <end position="508"/>
    </location>
</feature>
<keyword evidence="1" id="KW-0805">Transcription regulation</keyword>
<name>A0ABU6II59_9ACTN</name>
<dbReference type="SUPFAM" id="SSF46894">
    <property type="entry name" value="C-terminal effector domain of the bipartite response regulators"/>
    <property type="match status" value="1"/>
</dbReference>
<evidence type="ECO:0000256" key="1">
    <source>
        <dbReference type="ARBA" id="ARBA00023015"/>
    </source>
</evidence>
<evidence type="ECO:0000256" key="3">
    <source>
        <dbReference type="ARBA" id="ARBA00023163"/>
    </source>
</evidence>
<feature type="transmembrane region" description="Helical" evidence="4">
    <location>
        <begin position="260"/>
        <end position="283"/>
    </location>
</feature>
<dbReference type="Proteomes" id="UP001349994">
    <property type="component" value="Unassembled WGS sequence"/>
</dbReference>
<feature type="transmembrane region" description="Helical" evidence="4">
    <location>
        <begin position="123"/>
        <end position="147"/>
    </location>
</feature>